<evidence type="ECO:0000313" key="1">
    <source>
        <dbReference type="EMBL" id="KAH3727479.1"/>
    </source>
</evidence>
<dbReference type="Proteomes" id="UP000828390">
    <property type="component" value="Unassembled WGS sequence"/>
</dbReference>
<reference evidence="1" key="2">
    <citation type="submission" date="2020-11" db="EMBL/GenBank/DDBJ databases">
        <authorList>
            <person name="McCartney M.A."/>
            <person name="Auch B."/>
            <person name="Kono T."/>
            <person name="Mallez S."/>
            <person name="Becker A."/>
            <person name="Gohl D.M."/>
            <person name="Silverstein K.A.T."/>
            <person name="Koren S."/>
            <person name="Bechman K.B."/>
            <person name="Herman A."/>
            <person name="Abrahante J.E."/>
            <person name="Garbe J."/>
        </authorList>
    </citation>
    <scope>NUCLEOTIDE SEQUENCE</scope>
    <source>
        <strain evidence="1">Duluth1</strain>
        <tissue evidence="1">Whole animal</tissue>
    </source>
</reference>
<keyword evidence="2" id="KW-1185">Reference proteome</keyword>
<dbReference type="AlphaFoldDB" id="A0A9D4HQ84"/>
<dbReference type="EMBL" id="JAIWYP010000012">
    <property type="protein sequence ID" value="KAH3727479.1"/>
    <property type="molecule type" value="Genomic_DNA"/>
</dbReference>
<accession>A0A9D4HQ84</accession>
<reference evidence="1" key="1">
    <citation type="journal article" date="2019" name="bioRxiv">
        <title>The Genome of the Zebra Mussel, Dreissena polymorpha: A Resource for Invasive Species Research.</title>
        <authorList>
            <person name="McCartney M.A."/>
            <person name="Auch B."/>
            <person name="Kono T."/>
            <person name="Mallez S."/>
            <person name="Zhang Y."/>
            <person name="Obille A."/>
            <person name="Becker A."/>
            <person name="Abrahante J.E."/>
            <person name="Garbe J."/>
            <person name="Badalamenti J.P."/>
            <person name="Herman A."/>
            <person name="Mangelson H."/>
            <person name="Liachko I."/>
            <person name="Sullivan S."/>
            <person name="Sone E.D."/>
            <person name="Koren S."/>
            <person name="Silverstein K.A.T."/>
            <person name="Beckman K.B."/>
            <person name="Gohl D.M."/>
        </authorList>
    </citation>
    <scope>NUCLEOTIDE SEQUENCE</scope>
    <source>
        <strain evidence="1">Duluth1</strain>
        <tissue evidence="1">Whole animal</tissue>
    </source>
</reference>
<proteinExistence type="predicted"/>
<comment type="caution">
    <text evidence="1">The sequence shown here is derived from an EMBL/GenBank/DDBJ whole genome shotgun (WGS) entry which is preliminary data.</text>
</comment>
<gene>
    <name evidence="1" type="ORF">DPMN_053417</name>
</gene>
<evidence type="ECO:0000313" key="2">
    <source>
        <dbReference type="Proteomes" id="UP000828390"/>
    </source>
</evidence>
<protein>
    <submittedName>
        <fullName evidence="1">Uncharacterized protein</fullName>
    </submittedName>
</protein>
<name>A0A9D4HQ84_DREPO</name>
<sequence length="57" mass="6700">MLPALQRTLKLRSNLKAHVYHRTIKKNPKHLLIRPLQMRKKKQKEVHVLGRAQPLGS</sequence>
<organism evidence="1 2">
    <name type="scientific">Dreissena polymorpha</name>
    <name type="common">Zebra mussel</name>
    <name type="synonym">Mytilus polymorpha</name>
    <dbReference type="NCBI Taxonomy" id="45954"/>
    <lineage>
        <taxon>Eukaryota</taxon>
        <taxon>Metazoa</taxon>
        <taxon>Spiralia</taxon>
        <taxon>Lophotrochozoa</taxon>
        <taxon>Mollusca</taxon>
        <taxon>Bivalvia</taxon>
        <taxon>Autobranchia</taxon>
        <taxon>Heteroconchia</taxon>
        <taxon>Euheterodonta</taxon>
        <taxon>Imparidentia</taxon>
        <taxon>Neoheterodontei</taxon>
        <taxon>Myida</taxon>
        <taxon>Dreissenoidea</taxon>
        <taxon>Dreissenidae</taxon>
        <taxon>Dreissena</taxon>
    </lineage>
</organism>